<evidence type="ECO:0000313" key="2">
    <source>
        <dbReference type="WBParaSite" id="RSKR_0000228000.1"/>
    </source>
</evidence>
<dbReference type="Proteomes" id="UP000095286">
    <property type="component" value="Unplaced"/>
</dbReference>
<dbReference type="WBParaSite" id="RSKR_0000228000.1">
    <property type="protein sequence ID" value="RSKR_0000228000.1"/>
    <property type="gene ID" value="RSKR_0000228000"/>
</dbReference>
<organism evidence="1 2">
    <name type="scientific">Rhabditophanes sp. KR3021</name>
    <dbReference type="NCBI Taxonomy" id="114890"/>
    <lineage>
        <taxon>Eukaryota</taxon>
        <taxon>Metazoa</taxon>
        <taxon>Ecdysozoa</taxon>
        <taxon>Nematoda</taxon>
        <taxon>Chromadorea</taxon>
        <taxon>Rhabditida</taxon>
        <taxon>Tylenchina</taxon>
        <taxon>Panagrolaimomorpha</taxon>
        <taxon>Strongyloidoidea</taxon>
        <taxon>Alloionematidae</taxon>
        <taxon>Rhabditophanes</taxon>
    </lineage>
</organism>
<proteinExistence type="predicted"/>
<name>A0AC35TMJ1_9BILA</name>
<accession>A0AC35TMJ1</accession>
<evidence type="ECO:0000313" key="1">
    <source>
        <dbReference type="Proteomes" id="UP000095286"/>
    </source>
</evidence>
<reference evidence="2" key="1">
    <citation type="submission" date="2016-11" db="UniProtKB">
        <authorList>
            <consortium name="WormBaseParasite"/>
        </authorList>
    </citation>
    <scope>IDENTIFICATION</scope>
    <source>
        <strain evidence="2">KR3021</strain>
    </source>
</reference>
<sequence>MLSKKTNPGNKTSTGTRTCAPSRMLAVNNGFVQSTNRRSIFEEENKRYNLQQRGGNISNWTPFPYRLNDDLTDDYCADKRSQLKCKILSNAKHFRAYQELFENYGMEQSIDLRKYLTPEEYDICEEICKEGKEASEADILEIELVNTSVDGNLLEDYDDAFSYDSDANVFSDDEENSLSNEPIRMRQHFNYFRISDEIICGKVTLTFNSGINDVSDDRDIQPRAKPTGRKKDGSKSKIRLCLRNFYSNCKAGSLLPDDVSTLRPIVKREVSEFAGSQPINANYILRNLFNVHKDQVHHYKPVYEACFNNLQARQTQLITTNNPSGYDFIHIND</sequence>
<protein>
    <submittedName>
        <fullName evidence="2">CNDH2_C domain-containing protein</fullName>
    </submittedName>
</protein>